<dbReference type="GO" id="GO:0008081">
    <property type="term" value="F:phosphoric diester hydrolase activity"/>
    <property type="evidence" value="ECO:0007669"/>
    <property type="project" value="TreeGrafter"/>
</dbReference>
<dbReference type="EMBL" id="QOIP01000007">
    <property type="protein sequence ID" value="RLU20248.1"/>
    <property type="molecule type" value="Genomic_DNA"/>
</dbReference>
<feature type="compositionally biased region" description="Basic and acidic residues" evidence="10">
    <location>
        <begin position="148"/>
        <end position="164"/>
    </location>
</feature>
<dbReference type="AlphaFoldDB" id="A0A3L8DK83"/>
<evidence type="ECO:0000256" key="6">
    <source>
        <dbReference type="PIRSR" id="PIRSR604808-1"/>
    </source>
</evidence>
<feature type="binding site" evidence="7">
    <location>
        <position position="212"/>
    </location>
    <ligand>
        <name>Mg(2+)</name>
        <dbReference type="ChEBI" id="CHEBI:18420"/>
        <label>2</label>
    </ligand>
</feature>
<dbReference type="OrthoDB" id="498125at2759"/>
<keyword evidence="7" id="KW-0464">Manganese</keyword>
<accession>A0A3L8DK83</accession>
<evidence type="ECO:0000256" key="3">
    <source>
        <dbReference type="ARBA" id="ARBA00022723"/>
    </source>
</evidence>
<reference evidence="12 13" key="1">
    <citation type="journal article" date="2018" name="Genome Res.">
        <title>The genomic architecture and molecular evolution of ant odorant receptors.</title>
        <authorList>
            <person name="McKenzie S.K."/>
            <person name="Kronauer D.J.C."/>
        </authorList>
    </citation>
    <scope>NUCLEOTIDE SEQUENCE [LARGE SCALE GENOMIC DNA]</scope>
    <source>
        <strain evidence="12">Clonal line C1</strain>
    </source>
</reference>
<dbReference type="GO" id="GO:0005634">
    <property type="term" value="C:nucleus"/>
    <property type="evidence" value="ECO:0007669"/>
    <property type="project" value="TreeGrafter"/>
</dbReference>
<dbReference type="NCBIfam" id="TIGR00195">
    <property type="entry name" value="exoDNase_III"/>
    <property type="match status" value="1"/>
</dbReference>
<evidence type="ECO:0000256" key="7">
    <source>
        <dbReference type="PIRSR" id="PIRSR604808-2"/>
    </source>
</evidence>
<evidence type="ECO:0000313" key="13">
    <source>
        <dbReference type="Proteomes" id="UP000279307"/>
    </source>
</evidence>
<feature type="binding site" evidence="7">
    <location>
        <position position="449"/>
    </location>
    <ligand>
        <name>Mg(2+)</name>
        <dbReference type="ChEBI" id="CHEBI:18420"/>
        <label>1</label>
    </ligand>
</feature>
<dbReference type="Gene3D" id="1.10.10.10">
    <property type="entry name" value="Winged helix-like DNA-binding domain superfamily/Winged helix DNA-binding domain"/>
    <property type="match status" value="1"/>
</dbReference>
<evidence type="ECO:0000256" key="4">
    <source>
        <dbReference type="ARBA" id="ARBA00022801"/>
    </source>
</evidence>
<feature type="site" description="Interaction with DNA substrate" evidence="8">
    <location>
        <position position="449"/>
    </location>
</feature>
<feature type="site" description="Important for catalytic activity" evidence="8">
    <location>
        <position position="423"/>
    </location>
</feature>
<dbReference type="GO" id="GO:0003906">
    <property type="term" value="F:DNA-(apurinic or apyrimidinic site) endonuclease activity"/>
    <property type="evidence" value="ECO:0007669"/>
    <property type="project" value="TreeGrafter"/>
</dbReference>
<dbReference type="GO" id="GO:0046872">
    <property type="term" value="F:metal ion binding"/>
    <property type="evidence" value="ECO:0007669"/>
    <property type="project" value="UniProtKB-KW"/>
</dbReference>
<keyword evidence="9" id="KW-0227">DNA damage</keyword>
<dbReference type="Pfam" id="PF03372">
    <property type="entry name" value="Exo_endo_phos"/>
    <property type="match status" value="1"/>
</dbReference>
<dbReference type="InterPro" id="IPR020847">
    <property type="entry name" value="AP_endonuclease_F1_BS"/>
</dbReference>
<dbReference type="InterPro" id="IPR036388">
    <property type="entry name" value="WH-like_DNA-bd_sf"/>
</dbReference>
<dbReference type="InterPro" id="IPR005135">
    <property type="entry name" value="Endo/exonuclease/phosphatase"/>
</dbReference>
<feature type="domain" description="Endonuclease/exonuclease/phosphatase" evidence="11">
    <location>
        <begin position="209"/>
        <end position="449"/>
    </location>
</feature>
<feature type="binding site" evidence="7">
    <location>
        <position position="353"/>
    </location>
    <ligand>
        <name>Mg(2+)</name>
        <dbReference type="ChEBI" id="CHEBI:18420"/>
        <label>1</label>
    </ligand>
</feature>
<feature type="active site" evidence="6">
    <location>
        <position position="312"/>
    </location>
</feature>
<comment type="similarity">
    <text evidence="2 9">Belongs to the DNA repair enzymes AP/ExoA family.</text>
</comment>
<evidence type="ECO:0000256" key="1">
    <source>
        <dbReference type="ARBA" id="ARBA00000493"/>
    </source>
</evidence>
<comment type="caution">
    <text evidence="12">The sequence shown here is derived from an EMBL/GenBank/DDBJ whole genome shotgun (WGS) entry which is preliminary data.</text>
</comment>
<evidence type="ECO:0000256" key="8">
    <source>
        <dbReference type="PIRSR" id="PIRSR604808-3"/>
    </source>
</evidence>
<dbReference type="GO" id="GO:0003677">
    <property type="term" value="F:DNA binding"/>
    <property type="evidence" value="ECO:0007669"/>
    <property type="project" value="InterPro"/>
</dbReference>
<dbReference type="CDD" id="cd09087">
    <property type="entry name" value="Ape1-like_AP-endo"/>
    <property type="match status" value="1"/>
</dbReference>
<feature type="binding site" evidence="7">
    <location>
        <position position="351"/>
    </location>
    <ligand>
        <name>Mg(2+)</name>
        <dbReference type="ChEBI" id="CHEBI:18420"/>
        <label>1</label>
    </ligand>
</feature>
<name>A0A3L8DK83_OOCBI</name>
<dbReference type="EC" id="3.1.-.-" evidence="9"/>
<dbReference type="GO" id="GO:0008311">
    <property type="term" value="F:double-stranded DNA 3'-5' DNA exonuclease activity"/>
    <property type="evidence" value="ECO:0007669"/>
    <property type="project" value="UniProtKB-EC"/>
</dbReference>
<evidence type="ECO:0000313" key="12">
    <source>
        <dbReference type="EMBL" id="RLU20248.1"/>
    </source>
</evidence>
<evidence type="ECO:0000256" key="10">
    <source>
        <dbReference type="SAM" id="MobiDB-lite"/>
    </source>
</evidence>
<evidence type="ECO:0000256" key="5">
    <source>
        <dbReference type="ARBA" id="ARBA00022842"/>
    </source>
</evidence>
<dbReference type="Proteomes" id="UP000279307">
    <property type="component" value="Chromosome 7"/>
</dbReference>
<gene>
    <name evidence="12" type="ORF">DMN91_006855</name>
</gene>
<evidence type="ECO:0000259" key="11">
    <source>
        <dbReference type="Pfam" id="PF03372"/>
    </source>
</evidence>
<proteinExistence type="inferred from homology"/>
<dbReference type="InterPro" id="IPR004808">
    <property type="entry name" value="AP_endonuc_1"/>
</dbReference>
<dbReference type="SUPFAM" id="SSF56219">
    <property type="entry name" value="DNase I-like"/>
    <property type="match status" value="1"/>
</dbReference>
<feature type="active site" description="Proton donor/acceptor" evidence="6">
    <location>
        <position position="351"/>
    </location>
</feature>
<dbReference type="PROSITE" id="PS51435">
    <property type="entry name" value="AP_NUCLEASE_F1_4"/>
    <property type="match status" value="1"/>
</dbReference>
<dbReference type="InterPro" id="IPR036691">
    <property type="entry name" value="Endo/exonu/phosph_ase_sf"/>
</dbReference>
<evidence type="ECO:0000256" key="2">
    <source>
        <dbReference type="ARBA" id="ARBA00007092"/>
    </source>
</evidence>
<evidence type="ECO:0000256" key="9">
    <source>
        <dbReference type="RuleBase" id="RU362131"/>
    </source>
</evidence>
<comment type="cofactor">
    <cofactor evidence="7 9">
        <name>Mg(2+)</name>
        <dbReference type="ChEBI" id="CHEBI:18420"/>
    </cofactor>
    <cofactor evidence="7 9">
        <name>Mn(2+)</name>
        <dbReference type="ChEBI" id="CHEBI:29035"/>
    </cofactor>
    <text evidence="7 9">Probably binds two magnesium or manganese ions per subunit.</text>
</comment>
<keyword evidence="5 7" id="KW-0460">Magnesium</keyword>
<comment type="catalytic activity">
    <reaction evidence="1">
        <text>Exonucleolytic cleavage in the 3'- to 5'-direction to yield nucleoside 5'-phosphates.</text>
        <dbReference type="EC" id="3.1.11.2"/>
    </reaction>
</comment>
<dbReference type="Gene3D" id="3.60.10.10">
    <property type="entry name" value="Endonuclease/exonuclease/phosphatase"/>
    <property type="match status" value="1"/>
</dbReference>
<dbReference type="NCBIfam" id="TIGR00633">
    <property type="entry name" value="xth"/>
    <property type="match status" value="1"/>
</dbReference>
<sequence length="458" mass="52743">MLLKHVNRFVFVLDEGAVFHNTCKYWFRRFKDRDFIVSNRPLCGTPRKVVADNLKALFIENLSQTQGELTEQLGVYRTTIFRRLHRVGEPRKLGNYVPHKLLQNNCNMPPKRTPKAKANSSKATSDKKTEVLNKASKKKREINSNDEPASKKAKIESKETKHESSPSAMNKSKNEPKQMLNKTDTNLNEIEFACTKTNEEGKKYNLKICTWNISGIRAIVKKNGMEYIAKEDADIVALQETKCDKDKIPEEVKLPGYHNYFLDSKKPGYCGVALFCKEKPVTIKYGLNNASFDSEGRIITAEFSEFFLVNVYVPNAGQKLVTLPKRLEWNKTFKKYIEKLDEKKPVIICGDMNVAHQEIDLKNPKTNTKNAGFTKEERDDMTDFLTAGFVDSFRLLYPDKEGAYTFWSYFASARNKDIGWRLDYFLISDRIKSKVCDNVIRKQVYGSDHCPVILYINL</sequence>
<feature type="site" description="Transition state stabilizer" evidence="8">
    <location>
        <position position="353"/>
    </location>
</feature>
<dbReference type="PROSITE" id="PS00726">
    <property type="entry name" value="AP_NUCLEASE_F1_1"/>
    <property type="match status" value="1"/>
</dbReference>
<keyword evidence="4" id="KW-0378">Hydrolase</keyword>
<protein>
    <recommendedName>
        <fullName evidence="9">DNA-(apurinic or apyrimidinic site) endonuclease</fullName>
        <ecNumber evidence="9">3.1.-.-</ecNumber>
    </recommendedName>
</protein>
<dbReference type="FunFam" id="3.60.10.10:FF:000026">
    <property type="entry name" value="Exodeoxyribonuclease III"/>
    <property type="match status" value="1"/>
</dbReference>
<feature type="active site" description="Proton acceptor" evidence="6">
    <location>
        <position position="449"/>
    </location>
</feature>
<keyword evidence="9" id="KW-0234">DNA repair</keyword>
<keyword evidence="3 7" id="KW-0479">Metal-binding</keyword>
<feature type="region of interest" description="Disordered" evidence="10">
    <location>
        <begin position="101"/>
        <end position="181"/>
    </location>
</feature>
<dbReference type="PANTHER" id="PTHR22748">
    <property type="entry name" value="AP ENDONUCLEASE"/>
    <property type="match status" value="1"/>
</dbReference>
<organism evidence="12 13">
    <name type="scientific">Ooceraea biroi</name>
    <name type="common">Clonal raider ant</name>
    <name type="synonym">Cerapachys biroi</name>
    <dbReference type="NCBI Taxonomy" id="2015173"/>
    <lineage>
        <taxon>Eukaryota</taxon>
        <taxon>Metazoa</taxon>
        <taxon>Ecdysozoa</taxon>
        <taxon>Arthropoda</taxon>
        <taxon>Hexapoda</taxon>
        <taxon>Insecta</taxon>
        <taxon>Pterygota</taxon>
        <taxon>Neoptera</taxon>
        <taxon>Endopterygota</taxon>
        <taxon>Hymenoptera</taxon>
        <taxon>Apocrita</taxon>
        <taxon>Aculeata</taxon>
        <taxon>Formicoidea</taxon>
        <taxon>Formicidae</taxon>
        <taxon>Dorylinae</taxon>
        <taxon>Ooceraea</taxon>
    </lineage>
</organism>
<dbReference type="PANTHER" id="PTHR22748:SF6">
    <property type="entry name" value="DNA-(APURINIC OR APYRIMIDINIC SITE) ENDONUCLEASE"/>
    <property type="match status" value="1"/>
</dbReference>
<dbReference type="GO" id="GO:0006284">
    <property type="term" value="P:base-excision repair"/>
    <property type="evidence" value="ECO:0007669"/>
    <property type="project" value="TreeGrafter"/>
</dbReference>
<feature type="binding site" evidence="7">
    <location>
        <position position="240"/>
    </location>
    <ligand>
        <name>Mg(2+)</name>
        <dbReference type="ChEBI" id="CHEBI:18420"/>
        <label>1</label>
    </ligand>
</feature>
<feature type="binding site" evidence="7">
    <location>
        <position position="448"/>
    </location>
    <ligand>
        <name>Mg(2+)</name>
        <dbReference type="ChEBI" id="CHEBI:18420"/>
        <label>1</label>
    </ligand>
</feature>